<protein>
    <recommendedName>
        <fullName evidence="9">ABC transmembrane type-1 domain-containing protein</fullName>
    </recommendedName>
</protein>
<dbReference type="GO" id="GO:0042597">
    <property type="term" value="C:periplasmic space"/>
    <property type="evidence" value="ECO:0007669"/>
    <property type="project" value="InterPro"/>
</dbReference>
<dbReference type="Gene3D" id="3.40.190.10">
    <property type="entry name" value="Periplasmic binding protein-like II"/>
    <property type="match status" value="2"/>
</dbReference>
<dbReference type="Pfam" id="PF13416">
    <property type="entry name" value="SBP_bac_8"/>
    <property type="match status" value="1"/>
</dbReference>
<dbReference type="RefSeq" id="WP_082743404.1">
    <property type="nucleotide sequence ID" value="NZ_CAMTBT010000034.1"/>
</dbReference>
<proteinExistence type="inferred from homology"/>
<accession>A0A140DYF7</accession>
<keyword evidence="5 8" id="KW-0812">Transmembrane</keyword>
<reference evidence="10 11" key="1">
    <citation type="journal article" date="2016" name="Gut Pathog.">
        <title>Whole genome sequencing of "Faecalibaculum rodentium" ALO17, isolated from C57BL/6J laboratory mouse feces.</title>
        <authorList>
            <person name="Lim S."/>
            <person name="Chang D.H."/>
            <person name="Ahn S."/>
            <person name="Kim B.C."/>
        </authorList>
    </citation>
    <scope>NUCLEOTIDE SEQUENCE [LARGE SCALE GENOMIC DNA]</scope>
    <source>
        <strain evidence="10 11">Alo17</strain>
    </source>
</reference>
<evidence type="ECO:0000256" key="7">
    <source>
        <dbReference type="ARBA" id="ARBA00023136"/>
    </source>
</evidence>
<dbReference type="GO" id="GO:0015846">
    <property type="term" value="P:polyamine transport"/>
    <property type="evidence" value="ECO:0007669"/>
    <property type="project" value="InterPro"/>
</dbReference>
<evidence type="ECO:0000313" key="10">
    <source>
        <dbReference type="EMBL" id="AMK55684.1"/>
    </source>
</evidence>
<sequence>MKSPEQNRAAANRNGGRTRIPANILMALTLLFFYLPIVFMVVFSFNSSKSLTSFTGFSLRWYETMLKSHGMMESLYVTIIVALVATAISTMVGTITAIGMSYSRKLVRQYITQVNDLPMMNPEIVTAIGLMLLFITFNVERGFVTLLLAHIAFCIPYVMLSVTPRLRQLDPNLADAAMDLGATPWQTLTKVIVPQIWPAIVSGALVAFTMSFDDFIISYFTTGQGVKNLSIMVYTMSKRVNPSINAISTLVVLFITLGVVLMNVVPWLREKLHRNNPASLEGEFRKHPRKWPWTLLAAAVVIAAVFGLRGGLVSDKPFAGQTLHIYLPGEYVGENYISGFEELTGATVVADNFDSNEQMYIKVANGDSYDVLIPSDYMIERLIQEDRLQKLDKTKLETAMSLLVDETLNLNYDPGNEYSVPYFWGTVGIVYDKTKVSEQDLEKEGFNIFLDPKYKGQIYLYDSERDSFMMALKALGYSMNTKDENQINEAYNWLLECVRTMDPEIVTDEIIDNMAQSRKALGLIYSGDAAYVMSENENMGYYLPKEGSNLWCDAMVIPKNARNVELATAFIEYTCQYEAAYDNSSYVGYTSPNQEVMDELAESDFAGINAYIPRTGYGKDEVFEFDENVRKIIADQFARVKIAASNAG</sequence>
<dbReference type="PANTHER" id="PTHR43848">
    <property type="entry name" value="PUTRESCINE TRANSPORT SYSTEM PERMEASE PROTEIN POTI"/>
    <property type="match status" value="1"/>
</dbReference>
<dbReference type="GeneID" id="78479049"/>
<dbReference type="InterPro" id="IPR051789">
    <property type="entry name" value="Bact_Polyamine_Transport"/>
</dbReference>
<feature type="transmembrane region" description="Helical" evidence="8">
    <location>
        <begin position="242"/>
        <end position="265"/>
    </location>
</feature>
<dbReference type="PATRIC" id="fig|1702221.3.peg.2481"/>
<feature type="transmembrane region" description="Helical" evidence="8">
    <location>
        <begin position="119"/>
        <end position="137"/>
    </location>
</feature>
<keyword evidence="7 8" id="KW-0472">Membrane</keyword>
<comment type="similarity">
    <text evidence="2">Belongs to the binding-protein-dependent transport system permease family. CysTW subfamily.</text>
</comment>
<feature type="transmembrane region" description="Helical" evidence="8">
    <location>
        <begin position="196"/>
        <end position="222"/>
    </location>
</feature>
<dbReference type="InterPro" id="IPR000515">
    <property type="entry name" value="MetI-like"/>
</dbReference>
<dbReference type="Proteomes" id="UP000069771">
    <property type="component" value="Chromosome"/>
</dbReference>
<evidence type="ECO:0000256" key="4">
    <source>
        <dbReference type="ARBA" id="ARBA00022475"/>
    </source>
</evidence>
<dbReference type="GO" id="GO:0055085">
    <property type="term" value="P:transmembrane transport"/>
    <property type="evidence" value="ECO:0007669"/>
    <property type="project" value="InterPro"/>
</dbReference>
<evidence type="ECO:0000313" key="11">
    <source>
        <dbReference type="Proteomes" id="UP000069771"/>
    </source>
</evidence>
<dbReference type="CDD" id="cd06261">
    <property type="entry name" value="TM_PBP2"/>
    <property type="match status" value="1"/>
</dbReference>
<evidence type="ECO:0000256" key="5">
    <source>
        <dbReference type="ARBA" id="ARBA00022692"/>
    </source>
</evidence>
<dbReference type="PROSITE" id="PS50928">
    <property type="entry name" value="ABC_TM1"/>
    <property type="match status" value="1"/>
</dbReference>
<dbReference type="KEGG" id="fro:AALO17_25500"/>
<gene>
    <name evidence="10" type="ORF">AALO17_25500</name>
</gene>
<dbReference type="SUPFAM" id="SSF161098">
    <property type="entry name" value="MetI-like"/>
    <property type="match status" value="1"/>
</dbReference>
<dbReference type="STRING" id="1702221.AALO17_25500"/>
<evidence type="ECO:0000256" key="3">
    <source>
        <dbReference type="ARBA" id="ARBA00022448"/>
    </source>
</evidence>
<keyword evidence="4" id="KW-1003">Cell membrane</keyword>
<dbReference type="InterPro" id="IPR006059">
    <property type="entry name" value="SBP"/>
</dbReference>
<dbReference type="Gene3D" id="1.10.3720.10">
    <property type="entry name" value="MetI-like"/>
    <property type="match status" value="1"/>
</dbReference>
<dbReference type="OrthoDB" id="9769319at2"/>
<feature type="domain" description="ABC transmembrane type-1" evidence="9">
    <location>
        <begin position="75"/>
        <end position="265"/>
    </location>
</feature>
<evidence type="ECO:0000256" key="8">
    <source>
        <dbReference type="RuleBase" id="RU363032"/>
    </source>
</evidence>
<feature type="transmembrane region" description="Helical" evidence="8">
    <location>
        <begin position="293"/>
        <end position="312"/>
    </location>
</feature>
<name>A0A140DYF7_9FIRM</name>
<evidence type="ECO:0000256" key="1">
    <source>
        <dbReference type="ARBA" id="ARBA00004651"/>
    </source>
</evidence>
<dbReference type="PRINTS" id="PR00909">
    <property type="entry name" value="SPERMDNBNDNG"/>
</dbReference>
<keyword evidence="3 8" id="KW-0813">Transport</keyword>
<dbReference type="InterPro" id="IPR001188">
    <property type="entry name" value="Sperm_putr-bd"/>
</dbReference>
<dbReference type="CDD" id="cd13663">
    <property type="entry name" value="PBP2_PotD_PotF_like_2"/>
    <property type="match status" value="1"/>
</dbReference>
<dbReference type="PANTHER" id="PTHR43848:SF2">
    <property type="entry name" value="PUTRESCINE TRANSPORT SYSTEM PERMEASE PROTEIN POTI"/>
    <property type="match status" value="1"/>
</dbReference>
<feature type="transmembrane region" description="Helical" evidence="8">
    <location>
        <begin position="75"/>
        <end position="98"/>
    </location>
</feature>
<evidence type="ECO:0000256" key="6">
    <source>
        <dbReference type="ARBA" id="ARBA00022989"/>
    </source>
</evidence>
<feature type="transmembrane region" description="Helical" evidence="8">
    <location>
        <begin position="143"/>
        <end position="160"/>
    </location>
</feature>
<dbReference type="EMBL" id="CP011391">
    <property type="protein sequence ID" value="AMK55684.1"/>
    <property type="molecule type" value="Genomic_DNA"/>
</dbReference>
<feature type="transmembrane region" description="Helical" evidence="8">
    <location>
        <begin position="20"/>
        <end position="45"/>
    </location>
</feature>
<dbReference type="GO" id="GO:0019808">
    <property type="term" value="F:polyamine binding"/>
    <property type="evidence" value="ECO:0007669"/>
    <property type="project" value="InterPro"/>
</dbReference>
<dbReference type="Pfam" id="PF00528">
    <property type="entry name" value="BPD_transp_1"/>
    <property type="match status" value="1"/>
</dbReference>
<evidence type="ECO:0000259" key="9">
    <source>
        <dbReference type="PROSITE" id="PS50928"/>
    </source>
</evidence>
<keyword evidence="11" id="KW-1185">Reference proteome</keyword>
<organism evidence="10 11">
    <name type="scientific">Faecalibaculum rodentium</name>
    <dbReference type="NCBI Taxonomy" id="1702221"/>
    <lineage>
        <taxon>Bacteria</taxon>
        <taxon>Bacillati</taxon>
        <taxon>Bacillota</taxon>
        <taxon>Erysipelotrichia</taxon>
        <taxon>Erysipelotrichales</taxon>
        <taxon>Erysipelotrichaceae</taxon>
        <taxon>Faecalibaculum</taxon>
    </lineage>
</organism>
<dbReference type="AlphaFoldDB" id="A0A140DYF7"/>
<comment type="subcellular location">
    <subcellularLocation>
        <location evidence="1 8">Cell membrane</location>
        <topology evidence="1 8">Multi-pass membrane protein</topology>
    </subcellularLocation>
</comment>
<dbReference type="InterPro" id="IPR035906">
    <property type="entry name" value="MetI-like_sf"/>
</dbReference>
<dbReference type="GO" id="GO:0005886">
    <property type="term" value="C:plasma membrane"/>
    <property type="evidence" value="ECO:0007669"/>
    <property type="project" value="UniProtKB-SubCell"/>
</dbReference>
<keyword evidence="6 8" id="KW-1133">Transmembrane helix</keyword>
<dbReference type="SUPFAM" id="SSF53850">
    <property type="entry name" value="Periplasmic binding protein-like II"/>
    <property type="match status" value="1"/>
</dbReference>
<evidence type="ECO:0000256" key="2">
    <source>
        <dbReference type="ARBA" id="ARBA00007069"/>
    </source>
</evidence>